<dbReference type="SMART" id="SM00448">
    <property type="entry name" value="REC"/>
    <property type="match status" value="1"/>
</dbReference>
<protein>
    <submittedName>
        <fullName evidence="4">CheY-like chemotaxis protein</fullName>
    </submittedName>
</protein>
<dbReference type="Gene3D" id="3.40.50.2300">
    <property type="match status" value="1"/>
</dbReference>
<name>A0A7Y9TFQ1_9BACT</name>
<organism evidence="4 5">
    <name type="scientific">Granulicella arctica</name>
    <dbReference type="NCBI Taxonomy" id="940613"/>
    <lineage>
        <taxon>Bacteria</taxon>
        <taxon>Pseudomonadati</taxon>
        <taxon>Acidobacteriota</taxon>
        <taxon>Terriglobia</taxon>
        <taxon>Terriglobales</taxon>
        <taxon>Acidobacteriaceae</taxon>
        <taxon>Granulicella</taxon>
    </lineage>
</organism>
<feature type="domain" description="Response regulatory" evidence="3">
    <location>
        <begin position="3"/>
        <end position="120"/>
    </location>
</feature>
<keyword evidence="5" id="KW-1185">Reference proteome</keyword>
<dbReference type="PROSITE" id="PS50110">
    <property type="entry name" value="RESPONSE_REGULATORY"/>
    <property type="match status" value="1"/>
</dbReference>
<dbReference type="PANTHER" id="PTHR44591">
    <property type="entry name" value="STRESS RESPONSE REGULATOR PROTEIN 1"/>
    <property type="match status" value="1"/>
</dbReference>
<dbReference type="AlphaFoldDB" id="A0A7Y9TFQ1"/>
<dbReference type="EMBL" id="JACCCW010000001">
    <property type="protein sequence ID" value="NYF77875.1"/>
    <property type="molecule type" value="Genomic_DNA"/>
</dbReference>
<comment type="caution">
    <text evidence="4">The sequence shown here is derived from an EMBL/GenBank/DDBJ whole genome shotgun (WGS) entry which is preliminary data.</text>
</comment>
<evidence type="ECO:0000313" key="4">
    <source>
        <dbReference type="EMBL" id="NYF77875.1"/>
    </source>
</evidence>
<evidence type="ECO:0000259" key="3">
    <source>
        <dbReference type="PROSITE" id="PS50110"/>
    </source>
</evidence>
<proteinExistence type="predicted"/>
<sequence>MRRILVVDDERLVADTLRLIFIKYGFDARVAYSVEDALDRARDFLPQLLLCDISMPGRDGLELMETLGKEQPGCKVLVLTGYYSNLQRVREHARHLPRPAGILTKPCQPAELLREADAMLESA</sequence>
<feature type="modified residue" description="4-aspartylphosphate" evidence="2">
    <location>
        <position position="52"/>
    </location>
</feature>
<evidence type="ECO:0000256" key="1">
    <source>
        <dbReference type="ARBA" id="ARBA00022553"/>
    </source>
</evidence>
<keyword evidence="1 2" id="KW-0597">Phosphoprotein</keyword>
<accession>A0A7Y9TFQ1</accession>
<dbReference type="RefSeq" id="WP_179486810.1">
    <property type="nucleotide sequence ID" value="NZ_JACCCW010000001.1"/>
</dbReference>
<evidence type="ECO:0000256" key="2">
    <source>
        <dbReference type="PROSITE-ProRule" id="PRU00169"/>
    </source>
</evidence>
<dbReference type="PANTHER" id="PTHR44591:SF3">
    <property type="entry name" value="RESPONSE REGULATORY DOMAIN-CONTAINING PROTEIN"/>
    <property type="match status" value="1"/>
</dbReference>
<dbReference type="Pfam" id="PF00072">
    <property type="entry name" value="Response_reg"/>
    <property type="match status" value="1"/>
</dbReference>
<reference evidence="4 5" key="1">
    <citation type="submission" date="2020-07" db="EMBL/GenBank/DDBJ databases">
        <title>Genomic Encyclopedia of Type Strains, Phase IV (KMG-V): Genome sequencing to study the core and pangenomes of soil and plant-associated prokaryotes.</title>
        <authorList>
            <person name="Whitman W."/>
        </authorList>
    </citation>
    <scope>NUCLEOTIDE SEQUENCE [LARGE SCALE GENOMIC DNA]</scope>
    <source>
        <strain evidence="4 5">X4EP2</strain>
    </source>
</reference>
<dbReference type="GO" id="GO:0000160">
    <property type="term" value="P:phosphorelay signal transduction system"/>
    <property type="evidence" value="ECO:0007669"/>
    <property type="project" value="InterPro"/>
</dbReference>
<dbReference type="InterPro" id="IPR001789">
    <property type="entry name" value="Sig_transdc_resp-reg_receiver"/>
</dbReference>
<dbReference type="InterPro" id="IPR011006">
    <property type="entry name" value="CheY-like_superfamily"/>
</dbReference>
<evidence type="ECO:0000313" key="5">
    <source>
        <dbReference type="Proteomes" id="UP000589520"/>
    </source>
</evidence>
<dbReference type="Proteomes" id="UP000589520">
    <property type="component" value="Unassembled WGS sequence"/>
</dbReference>
<dbReference type="SUPFAM" id="SSF52172">
    <property type="entry name" value="CheY-like"/>
    <property type="match status" value="1"/>
</dbReference>
<dbReference type="InterPro" id="IPR050595">
    <property type="entry name" value="Bact_response_regulator"/>
</dbReference>
<gene>
    <name evidence="4" type="ORF">HDF17_000162</name>
</gene>